<protein>
    <submittedName>
        <fullName evidence="7">Ribonuclease E</fullName>
        <ecNumber evidence="7">3.1.26.12</ecNumber>
    </submittedName>
</protein>
<sequence>MKYKSDAFLFVDAEEPKLMGRIESGVLKEIHLFGRSSMVGNIYRGYVKNVLPAMDCAFVDFGEGEAGYLPMKYVYPLPYRKSIKGGDTVIVEVKKMPLGDKRAVLSTDYSLRGEYLVLLPANRGVRISKKIEDDAARTRLKRWAEGLPDRPGLIVRTEAMACDADVLEREYLRLAEIAEAIEKERNFLPPTKRLRSDNLQASLFVRHPELPIVINDHAVEKYISDSYRTVYDPSFSLRGLAQYRKQFDELFFGVVPLPSGGNIVIDETEACVCIDVNSASVKKQGSFQAMRRSVNAEAMEACIAQILLRNISGMIVIDFLHGMDEEEKAEIAERFRRGLADDPMNSTVYGFTAMGLFELSRQRREASFPAAYRARKTQNRERIKKEISREKKL</sequence>
<dbReference type="InterPro" id="IPR004659">
    <property type="entry name" value="RNase_E/G"/>
</dbReference>
<feature type="domain" description="S1 motif" evidence="6">
    <location>
        <begin position="40"/>
        <end position="108"/>
    </location>
</feature>
<dbReference type="Gene3D" id="2.40.50.140">
    <property type="entry name" value="Nucleic acid-binding proteins"/>
    <property type="match status" value="1"/>
</dbReference>
<dbReference type="AlphaFoldDB" id="A0A448V1B7"/>
<evidence type="ECO:0000256" key="5">
    <source>
        <dbReference type="ARBA" id="ARBA00022884"/>
    </source>
</evidence>
<reference evidence="7 8" key="1">
    <citation type="submission" date="2018-12" db="EMBL/GenBank/DDBJ databases">
        <authorList>
            <consortium name="Pathogen Informatics"/>
        </authorList>
    </citation>
    <scope>NUCLEOTIDE SEQUENCE [LARGE SCALE GENOMIC DNA]</scope>
    <source>
        <strain evidence="7 8">NCTC13079</strain>
    </source>
</reference>
<dbReference type="PANTHER" id="PTHR30001">
    <property type="entry name" value="RIBONUCLEASE"/>
    <property type="match status" value="1"/>
</dbReference>
<keyword evidence="5" id="KW-0694">RNA-binding</keyword>
<keyword evidence="2" id="KW-0479">Metal-binding</keyword>
<dbReference type="GO" id="GO:0046872">
    <property type="term" value="F:metal ion binding"/>
    <property type="evidence" value="ECO:0007669"/>
    <property type="project" value="UniProtKB-KW"/>
</dbReference>
<evidence type="ECO:0000256" key="3">
    <source>
        <dbReference type="ARBA" id="ARBA00022801"/>
    </source>
</evidence>
<comment type="cofactor">
    <cofactor evidence="1">
        <name>Mg(2+)</name>
        <dbReference type="ChEBI" id="CHEBI:18420"/>
    </cofactor>
</comment>
<name>A0A448V1B7_9FIRM</name>
<dbReference type="SMART" id="SM00316">
    <property type="entry name" value="S1"/>
    <property type="match status" value="1"/>
</dbReference>
<dbReference type="GO" id="GO:0003723">
    <property type="term" value="F:RNA binding"/>
    <property type="evidence" value="ECO:0007669"/>
    <property type="project" value="UniProtKB-KW"/>
</dbReference>
<evidence type="ECO:0000313" key="8">
    <source>
        <dbReference type="Proteomes" id="UP000269544"/>
    </source>
</evidence>
<evidence type="ECO:0000259" key="6">
    <source>
        <dbReference type="PROSITE" id="PS50126"/>
    </source>
</evidence>
<dbReference type="Pfam" id="PF10150">
    <property type="entry name" value="RNase_E_G"/>
    <property type="match status" value="1"/>
</dbReference>
<keyword evidence="3 7" id="KW-0378">Hydrolase</keyword>
<dbReference type="GO" id="GO:0006364">
    <property type="term" value="P:rRNA processing"/>
    <property type="evidence" value="ECO:0007669"/>
    <property type="project" value="TreeGrafter"/>
</dbReference>
<dbReference type="Proteomes" id="UP000269544">
    <property type="component" value="Chromosome"/>
</dbReference>
<dbReference type="EC" id="3.1.26.12" evidence="7"/>
<proteinExistence type="predicted"/>
<dbReference type="OrthoDB" id="9804278at2"/>
<evidence type="ECO:0000256" key="2">
    <source>
        <dbReference type="ARBA" id="ARBA00022723"/>
    </source>
</evidence>
<dbReference type="PANTHER" id="PTHR30001:SF0">
    <property type="entry name" value="RIBONUCLEASE G"/>
    <property type="match status" value="1"/>
</dbReference>
<dbReference type="KEGG" id="piv:NCTC13079_00655"/>
<organism evidence="7 8">
    <name type="scientific">Aedoeadaptatus ivorii</name>
    <dbReference type="NCBI Taxonomy" id="54006"/>
    <lineage>
        <taxon>Bacteria</taxon>
        <taxon>Bacillati</taxon>
        <taxon>Bacillota</taxon>
        <taxon>Tissierellia</taxon>
        <taxon>Tissierellales</taxon>
        <taxon>Peptoniphilaceae</taxon>
        <taxon>Aedoeadaptatus</taxon>
    </lineage>
</organism>
<evidence type="ECO:0000256" key="1">
    <source>
        <dbReference type="ARBA" id="ARBA00001946"/>
    </source>
</evidence>
<dbReference type="CDD" id="cd04453">
    <property type="entry name" value="S1_RNase_E"/>
    <property type="match status" value="1"/>
</dbReference>
<accession>A0A448V1B7</accession>
<dbReference type="EMBL" id="LR134523">
    <property type="protein sequence ID" value="VEJ35372.1"/>
    <property type="molecule type" value="Genomic_DNA"/>
</dbReference>
<gene>
    <name evidence="7" type="primary">rne</name>
    <name evidence="7" type="ORF">NCTC13079_00655</name>
</gene>
<dbReference type="RefSeq" id="WP_126465179.1">
    <property type="nucleotide sequence ID" value="NZ_LR134523.1"/>
</dbReference>
<dbReference type="GO" id="GO:0005737">
    <property type="term" value="C:cytoplasm"/>
    <property type="evidence" value="ECO:0007669"/>
    <property type="project" value="TreeGrafter"/>
</dbReference>
<dbReference type="InterPro" id="IPR019307">
    <property type="entry name" value="RNA-bd_AU-1/RNase_E/G"/>
</dbReference>
<dbReference type="InterPro" id="IPR003029">
    <property type="entry name" value="S1_domain"/>
</dbReference>
<dbReference type="GO" id="GO:0008995">
    <property type="term" value="F:ribonuclease E activity"/>
    <property type="evidence" value="ECO:0007669"/>
    <property type="project" value="UniProtKB-EC"/>
</dbReference>
<evidence type="ECO:0000313" key="7">
    <source>
        <dbReference type="EMBL" id="VEJ35372.1"/>
    </source>
</evidence>
<dbReference type="PROSITE" id="PS50126">
    <property type="entry name" value="S1"/>
    <property type="match status" value="1"/>
</dbReference>
<dbReference type="InterPro" id="IPR012340">
    <property type="entry name" value="NA-bd_OB-fold"/>
</dbReference>
<keyword evidence="8" id="KW-1185">Reference proteome</keyword>
<evidence type="ECO:0000256" key="4">
    <source>
        <dbReference type="ARBA" id="ARBA00022842"/>
    </source>
</evidence>
<keyword evidence="4" id="KW-0460">Magnesium</keyword>
<dbReference type="SUPFAM" id="SSF50249">
    <property type="entry name" value="Nucleic acid-binding proteins"/>
    <property type="match status" value="1"/>
</dbReference>